<evidence type="ECO:0000313" key="1">
    <source>
        <dbReference type="EMBL" id="KAJ8004007.1"/>
    </source>
</evidence>
<proteinExistence type="predicted"/>
<protein>
    <submittedName>
        <fullName evidence="1">Uncharacterized protein</fullName>
    </submittedName>
</protein>
<reference evidence="1" key="1">
    <citation type="submission" date="2021-05" db="EMBL/GenBank/DDBJ databases">
        <authorList>
            <person name="Pan Q."/>
            <person name="Jouanno E."/>
            <person name="Zahm M."/>
            <person name="Klopp C."/>
            <person name="Cabau C."/>
            <person name="Louis A."/>
            <person name="Berthelot C."/>
            <person name="Parey E."/>
            <person name="Roest Crollius H."/>
            <person name="Montfort J."/>
            <person name="Robinson-Rechavi M."/>
            <person name="Bouchez O."/>
            <person name="Lampietro C."/>
            <person name="Lopez Roques C."/>
            <person name="Donnadieu C."/>
            <person name="Postlethwait J."/>
            <person name="Bobe J."/>
            <person name="Dillon D."/>
            <person name="Chandos A."/>
            <person name="von Hippel F."/>
            <person name="Guiguen Y."/>
        </authorList>
    </citation>
    <scope>NUCLEOTIDE SEQUENCE</scope>
    <source>
        <strain evidence="1">YG-Jan2019</strain>
    </source>
</reference>
<gene>
    <name evidence="1" type="ORF">DPEC_G00154330</name>
</gene>
<keyword evidence="2" id="KW-1185">Reference proteome</keyword>
<evidence type="ECO:0000313" key="2">
    <source>
        <dbReference type="Proteomes" id="UP001157502"/>
    </source>
</evidence>
<comment type="caution">
    <text evidence="1">The sequence shown here is derived from an EMBL/GenBank/DDBJ whole genome shotgun (WGS) entry which is preliminary data.</text>
</comment>
<sequence length="101" mass="10787">MNFSVSGAHSTTDPMSSSSLGSGTCCEFTSNTVVNKSDGWLDGTDGNGVFTTHMGQIVIMCVLGLAVLFAVFRLTFDLITRTESMVNLHFGERPSKDAEVC</sequence>
<organism evidence="1 2">
    <name type="scientific">Dallia pectoralis</name>
    <name type="common">Alaska blackfish</name>
    <dbReference type="NCBI Taxonomy" id="75939"/>
    <lineage>
        <taxon>Eukaryota</taxon>
        <taxon>Metazoa</taxon>
        <taxon>Chordata</taxon>
        <taxon>Craniata</taxon>
        <taxon>Vertebrata</taxon>
        <taxon>Euteleostomi</taxon>
        <taxon>Actinopterygii</taxon>
        <taxon>Neopterygii</taxon>
        <taxon>Teleostei</taxon>
        <taxon>Protacanthopterygii</taxon>
        <taxon>Esociformes</taxon>
        <taxon>Umbridae</taxon>
        <taxon>Dallia</taxon>
    </lineage>
</organism>
<dbReference type="Proteomes" id="UP001157502">
    <property type="component" value="Chromosome 12"/>
</dbReference>
<accession>A0ACC2GK73</accession>
<dbReference type="EMBL" id="CM055739">
    <property type="protein sequence ID" value="KAJ8004007.1"/>
    <property type="molecule type" value="Genomic_DNA"/>
</dbReference>
<name>A0ACC2GK73_DALPE</name>